<keyword evidence="7" id="KW-0539">Nucleus</keyword>
<evidence type="ECO:0000256" key="6">
    <source>
        <dbReference type="ARBA" id="ARBA00023163"/>
    </source>
</evidence>
<name>A0A9W9R2A4_PENBR</name>
<dbReference type="InterPro" id="IPR007219">
    <property type="entry name" value="XnlR_reg_dom"/>
</dbReference>
<dbReference type="Proteomes" id="UP001147695">
    <property type="component" value="Unassembled WGS sequence"/>
</dbReference>
<dbReference type="Pfam" id="PF04082">
    <property type="entry name" value="Fungal_trans"/>
    <property type="match status" value="1"/>
</dbReference>
<reference evidence="10" key="1">
    <citation type="submission" date="2022-12" db="EMBL/GenBank/DDBJ databases">
        <authorList>
            <person name="Petersen C."/>
        </authorList>
    </citation>
    <scope>NUCLEOTIDE SEQUENCE</scope>
    <source>
        <strain evidence="10">IBT 35673</strain>
    </source>
</reference>
<dbReference type="InterPro" id="IPR036864">
    <property type="entry name" value="Zn2-C6_fun-type_DNA-bd_sf"/>
</dbReference>
<evidence type="ECO:0000256" key="2">
    <source>
        <dbReference type="ARBA" id="ARBA00022723"/>
    </source>
</evidence>
<keyword evidence="4" id="KW-0805">Transcription regulation</keyword>
<evidence type="ECO:0000256" key="1">
    <source>
        <dbReference type="ARBA" id="ARBA00004123"/>
    </source>
</evidence>
<proteinExistence type="predicted"/>
<accession>A0A9W9R2A4</accession>
<gene>
    <name evidence="10" type="ORF">N7452_001355</name>
</gene>
<keyword evidence="2" id="KW-0479">Metal-binding</keyword>
<keyword evidence="5" id="KW-0238">DNA-binding</keyword>
<dbReference type="AlphaFoldDB" id="A0A9W9R2A4"/>
<dbReference type="PANTHER" id="PTHR47782:SF7">
    <property type="entry name" value="PROTEIN STB5"/>
    <property type="match status" value="1"/>
</dbReference>
<feature type="compositionally biased region" description="Polar residues" evidence="8">
    <location>
        <begin position="20"/>
        <end position="32"/>
    </location>
</feature>
<dbReference type="EMBL" id="JAPZBQ010000001">
    <property type="protein sequence ID" value="KAJ5352381.1"/>
    <property type="molecule type" value="Genomic_DNA"/>
</dbReference>
<evidence type="ECO:0000256" key="8">
    <source>
        <dbReference type="SAM" id="MobiDB-lite"/>
    </source>
</evidence>
<evidence type="ECO:0000256" key="5">
    <source>
        <dbReference type="ARBA" id="ARBA00023125"/>
    </source>
</evidence>
<dbReference type="Gene3D" id="4.10.240.10">
    <property type="entry name" value="Zn(2)-C6 fungal-type DNA-binding domain"/>
    <property type="match status" value="1"/>
</dbReference>
<evidence type="ECO:0000259" key="9">
    <source>
        <dbReference type="PROSITE" id="PS50048"/>
    </source>
</evidence>
<reference evidence="10" key="2">
    <citation type="journal article" date="2023" name="IMA Fungus">
        <title>Comparative genomic study of the Penicillium genus elucidates a diverse pangenome and 15 lateral gene transfer events.</title>
        <authorList>
            <person name="Petersen C."/>
            <person name="Sorensen T."/>
            <person name="Nielsen M.R."/>
            <person name="Sondergaard T.E."/>
            <person name="Sorensen J.L."/>
            <person name="Fitzpatrick D.A."/>
            <person name="Frisvad J.C."/>
            <person name="Nielsen K.L."/>
        </authorList>
    </citation>
    <scope>NUCLEOTIDE SEQUENCE</scope>
    <source>
        <strain evidence="10">IBT 35673</strain>
    </source>
</reference>
<dbReference type="GO" id="GO:0005634">
    <property type="term" value="C:nucleus"/>
    <property type="evidence" value="ECO:0007669"/>
    <property type="project" value="UniProtKB-SubCell"/>
</dbReference>
<comment type="caution">
    <text evidence="10">The sequence shown here is derived from an EMBL/GenBank/DDBJ whole genome shotgun (WGS) entry which is preliminary data.</text>
</comment>
<comment type="subcellular location">
    <subcellularLocation>
        <location evidence="1">Nucleus</location>
    </subcellularLocation>
</comment>
<dbReference type="InterPro" id="IPR001138">
    <property type="entry name" value="Zn2Cys6_DnaBD"/>
</dbReference>
<dbReference type="CDD" id="cd00067">
    <property type="entry name" value="GAL4"/>
    <property type="match status" value="1"/>
</dbReference>
<feature type="region of interest" description="Disordered" evidence="8">
    <location>
        <begin position="1"/>
        <end position="33"/>
    </location>
</feature>
<dbReference type="GO" id="GO:0003677">
    <property type="term" value="F:DNA binding"/>
    <property type="evidence" value="ECO:0007669"/>
    <property type="project" value="UniProtKB-KW"/>
</dbReference>
<dbReference type="GO" id="GO:0000981">
    <property type="term" value="F:DNA-binding transcription factor activity, RNA polymerase II-specific"/>
    <property type="evidence" value="ECO:0007669"/>
    <property type="project" value="InterPro"/>
</dbReference>
<dbReference type="PROSITE" id="PS00463">
    <property type="entry name" value="ZN2_CY6_FUNGAL_1"/>
    <property type="match status" value="1"/>
</dbReference>
<keyword evidence="3" id="KW-0862">Zinc</keyword>
<dbReference type="PANTHER" id="PTHR47782">
    <property type="entry name" value="ZN(II)2CYS6 TRANSCRIPTION FACTOR (EUROFUNG)-RELATED"/>
    <property type="match status" value="1"/>
</dbReference>
<organism evidence="10 11">
    <name type="scientific">Penicillium brevicompactum</name>
    <dbReference type="NCBI Taxonomy" id="5074"/>
    <lineage>
        <taxon>Eukaryota</taxon>
        <taxon>Fungi</taxon>
        <taxon>Dikarya</taxon>
        <taxon>Ascomycota</taxon>
        <taxon>Pezizomycotina</taxon>
        <taxon>Eurotiomycetes</taxon>
        <taxon>Eurotiomycetidae</taxon>
        <taxon>Eurotiales</taxon>
        <taxon>Aspergillaceae</taxon>
        <taxon>Penicillium</taxon>
    </lineage>
</organism>
<dbReference type="CDD" id="cd12148">
    <property type="entry name" value="fungal_TF_MHR"/>
    <property type="match status" value="1"/>
</dbReference>
<sequence length="652" mass="72865">MEGAVHRFRVHRNHSRPDGANSQGPTNVNGRRSTLPACRRCRFHKKRCTRTTEGPCEHCLAAWVPCSLMDRSASPKTRERELRSRIDWLSQLVNETLPAGQSPIESVETGRKLALSSPIHQTPMEMNMDIEPGESVVEEPEISNMERTGVIAIEASRNCLQAYFRHVHRTYPFLDHEYVLRDFEAICEQESEDGHVSQDAIPNRLCMVMAIGFTTLQRAGEAHNLDEQYFQPCLKSVLCECVRRVNEESAGTLLLLGLYLLFKPGDQDPRAIAGVLTNHALSVGLMSDPPGSSSVTPRDLELRRRLGWSVYVFTRMISISYGLPISFPDSMMRIPLPSIMIHEYGSAEGHQYAIALQVSRHVISLRQLETRIANAIHDVNSSPPSDKLRLEIEDWYTQGCLLSSSTLSEQDQVPFHTSITWLNVRYQNLLLLLFCPKQNGTTDMNSLPKLQAAAQQYIKLTLILHEHRHLPMNWITVCRLLSLAAVFFYCIRQGVSVFNEIPEVPLLATLLELFPSSWHSAHEAARILRCLTDLVGNQKSPVIPRSVLSGSSVLANPGIDSEIELQTLQDELESLLTHTMGDASFFIWPLRVKADINKPVAQPFALTDTSVFGNPLKHPNNVVLAAVDDGLGGGSLQTEWMTSLGGVGTEML</sequence>
<evidence type="ECO:0000256" key="4">
    <source>
        <dbReference type="ARBA" id="ARBA00023015"/>
    </source>
</evidence>
<evidence type="ECO:0000313" key="11">
    <source>
        <dbReference type="Proteomes" id="UP001147695"/>
    </source>
</evidence>
<dbReference type="SUPFAM" id="SSF57701">
    <property type="entry name" value="Zn2/Cys6 DNA-binding domain"/>
    <property type="match status" value="1"/>
</dbReference>
<protein>
    <recommendedName>
        <fullName evidence="9">Zn(2)-C6 fungal-type domain-containing protein</fullName>
    </recommendedName>
</protein>
<dbReference type="InterPro" id="IPR052202">
    <property type="entry name" value="Yeast_MetPath_Reg"/>
</dbReference>
<evidence type="ECO:0000256" key="7">
    <source>
        <dbReference type="ARBA" id="ARBA00023242"/>
    </source>
</evidence>
<keyword evidence="6" id="KW-0804">Transcription</keyword>
<feature type="compositionally biased region" description="Basic residues" evidence="8">
    <location>
        <begin position="1"/>
        <end position="14"/>
    </location>
</feature>
<evidence type="ECO:0000313" key="10">
    <source>
        <dbReference type="EMBL" id="KAJ5352381.1"/>
    </source>
</evidence>
<dbReference type="GO" id="GO:0006351">
    <property type="term" value="P:DNA-templated transcription"/>
    <property type="evidence" value="ECO:0007669"/>
    <property type="project" value="InterPro"/>
</dbReference>
<evidence type="ECO:0000256" key="3">
    <source>
        <dbReference type="ARBA" id="ARBA00022833"/>
    </source>
</evidence>
<dbReference type="GO" id="GO:0008270">
    <property type="term" value="F:zinc ion binding"/>
    <property type="evidence" value="ECO:0007669"/>
    <property type="project" value="InterPro"/>
</dbReference>
<feature type="domain" description="Zn(2)-C6 fungal-type" evidence="9">
    <location>
        <begin position="37"/>
        <end position="68"/>
    </location>
</feature>
<dbReference type="PROSITE" id="PS50048">
    <property type="entry name" value="ZN2_CY6_FUNGAL_2"/>
    <property type="match status" value="1"/>
</dbReference>